<name>A0AAN0M869_9RHOB</name>
<dbReference type="Gene3D" id="1.10.238.10">
    <property type="entry name" value="EF-hand"/>
    <property type="match status" value="1"/>
</dbReference>
<dbReference type="KEGG" id="yag:AABB28_06390"/>
<evidence type="ECO:0000259" key="2">
    <source>
        <dbReference type="Pfam" id="PF13202"/>
    </source>
</evidence>
<feature type="domain" description="EF-hand" evidence="2">
    <location>
        <begin position="51"/>
        <end position="69"/>
    </location>
</feature>
<dbReference type="InterPro" id="IPR002048">
    <property type="entry name" value="EF_hand_dom"/>
</dbReference>
<gene>
    <name evidence="3" type="ORF">AABB28_06390</name>
</gene>
<feature type="chain" id="PRO_5043041264" description="EF-hand domain-containing protein" evidence="1">
    <location>
        <begin position="26"/>
        <end position="80"/>
    </location>
</feature>
<organism evidence="3 4">
    <name type="scientific">Yoonia algicola</name>
    <dbReference type="NCBI Taxonomy" id="3137368"/>
    <lineage>
        <taxon>Bacteria</taxon>
        <taxon>Pseudomonadati</taxon>
        <taxon>Pseudomonadota</taxon>
        <taxon>Alphaproteobacteria</taxon>
        <taxon>Rhodobacterales</taxon>
        <taxon>Paracoccaceae</taxon>
        <taxon>Yoonia</taxon>
    </lineage>
</organism>
<keyword evidence="1" id="KW-0732">Signal</keyword>
<feature type="signal peptide" evidence="1">
    <location>
        <begin position="1"/>
        <end position="25"/>
    </location>
</feature>
<keyword evidence="4" id="KW-1185">Reference proteome</keyword>
<dbReference type="GO" id="GO:0005509">
    <property type="term" value="F:calcium ion binding"/>
    <property type="evidence" value="ECO:0007669"/>
    <property type="project" value="InterPro"/>
</dbReference>
<reference evidence="3 4" key="1">
    <citation type="submission" date="2024-04" db="EMBL/GenBank/DDBJ databases">
        <title>Phylogenomic analyses of a clade within the roseobacter group suggest taxonomic reassignments of species of the genera Aestuariivita, Citreicella, Loktanella, Nautella, Pelagibaca, Ruegeria, Thalassobius, Thiobacimonas and Tropicibacter, and the proposal o.</title>
        <authorList>
            <person name="Jeon C.O."/>
        </authorList>
    </citation>
    <scope>NUCLEOTIDE SEQUENCE [LARGE SCALE GENOMIC DNA]</scope>
    <source>
        <strain evidence="3 4">G8-12</strain>
    </source>
</reference>
<proteinExistence type="predicted"/>
<dbReference type="InterPro" id="IPR018247">
    <property type="entry name" value="EF_Hand_1_Ca_BS"/>
</dbReference>
<evidence type="ECO:0000256" key="1">
    <source>
        <dbReference type="SAM" id="SignalP"/>
    </source>
</evidence>
<dbReference type="Pfam" id="PF13202">
    <property type="entry name" value="EF-hand_5"/>
    <property type="match status" value="2"/>
</dbReference>
<evidence type="ECO:0000313" key="4">
    <source>
        <dbReference type="Proteomes" id="UP001451782"/>
    </source>
</evidence>
<protein>
    <recommendedName>
        <fullName evidence="2">EF-hand domain-containing protein</fullName>
    </recommendedName>
</protein>
<sequence length="80" mass="8300">MTRTLKLIAPIAVLAALAVPGFAQSADIDINGDGMYSYPELQAVMPEMSEDDFSVLDTSGDGLLDADEIAVATEAGLLPS</sequence>
<dbReference type="RefSeq" id="WP_342071253.1">
    <property type="nucleotide sequence ID" value="NZ_CP151762.1"/>
</dbReference>
<accession>A0AAN0M869</accession>
<evidence type="ECO:0000313" key="3">
    <source>
        <dbReference type="EMBL" id="WZU64898.1"/>
    </source>
</evidence>
<dbReference type="EMBL" id="CP151762">
    <property type="protein sequence ID" value="WZU64898.1"/>
    <property type="molecule type" value="Genomic_DNA"/>
</dbReference>
<dbReference type="AlphaFoldDB" id="A0AAN0M869"/>
<dbReference type="SUPFAM" id="SSF47473">
    <property type="entry name" value="EF-hand"/>
    <property type="match status" value="1"/>
</dbReference>
<feature type="domain" description="EF-hand" evidence="2">
    <location>
        <begin position="28"/>
        <end position="45"/>
    </location>
</feature>
<dbReference type="PROSITE" id="PS00018">
    <property type="entry name" value="EF_HAND_1"/>
    <property type="match status" value="1"/>
</dbReference>
<dbReference type="Proteomes" id="UP001451782">
    <property type="component" value="Chromosome"/>
</dbReference>
<dbReference type="InterPro" id="IPR011992">
    <property type="entry name" value="EF-hand-dom_pair"/>
</dbReference>